<keyword evidence="2" id="KW-0378">Hydrolase</keyword>
<dbReference type="PROSITE" id="PS00126">
    <property type="entry name" value="PDEASE_I_1"/>
    <property type="match status" value="1"/>
</dbReference>
<reference evidence="4" key="2">
    <citation type="submission" date="2014-07" db="EMBL/GenBank/DDBJ databases">
        <authorList>
            <person name="Hull J."/>
        </authorList>
    </citation>
    <scope>NUCLEOTIDE SEQUENCE</scope>
</reference>
<dbReference type="InterPro" id="IPR023174">
    <property type="entry name" value="PDEase_CS"/>
</dbReference>
<dbReference type="AlphaFoldDB" id="A0A0A9XE48"/>
<dbReference type="InterPro" id="IPR002073">
    <property type="entry name" value="PDEase_catalytic_dom"/>
</dbReference>
<gene>
    <name evidence="4" type="primary">pde-3</name>
    <name evidence="5" type="synonym">pde-3_0</name>
    <name evidence="4" type="ORF">CM83_5851</name>
    <name evidence="5" type="ORF">g.7251</name>
</gene>
<dbReference type="CDD" id="cd00077">
    <property type="entry name" value="HDc"/>
    <property type="match status" value="1"/>
</dbReference>
<keyword evidence="1" id="KW-0479">Metal-binding</keyword>
<name>A0A0A9XE48_LYGHE</name>
<dbReference type="Gene3D" id="1.10.1300.10">
    <property type="entry name" value="3'5'-cyclic nucleotide phosphodiesterase, catalytic domain"/>
    <property type="match status" value="1"/>
</dbReference>
<accession>A0A0A9XE48</accession>
<dbReference type="GO" id="GO:0007165">
    <property type="term" value="P:signal transduction"/>
    <property type="evidence" value="ECO:0007669"/>
    <property type="project" value="InterPro"/>
</dbReference>
<dbReference type="InterPro" id="IPR003607">
    <property type="entry name" value="HD/PDEase_dom"/>
</dbReference>
<reference evidence="5" key="3">
    <citation type="journal article" date="2016" name="Gigascience">
        <title>De novo construction of an expanded transcriptome assembly for the western tarnished plant bug, Lygus hesperus.</title>
        <authorList>
            <person name="Tassone E.E."/>
            <person name="Geib S.M."/>
            <person name="Hall B."/>
            <person name="Fabrick J.A."/>
            <person name="Brent C.S."/>
            <person name="Hull J.J."/>
        </authorList>
    </citation>
    <scope>NUCLEOTIDE SEQUENCE</scope>
</reference>
<dbReference type="InterPro" id="IPR036971">
    <property type="entry name" value="PDEase_catalytic_dom_sf"/>
</dbReference>
<dbReference type="PANTHER" id="PTHR11347">
    <property type="entry name" value="CYCLIC NUCLEOTIDE PHOSPHODIESTERASE"/>
    <property type="match status" value="1"/>
</dbReference>
<evidence type="ECO:0000259" key="3">
    <source>
        <dbReference type="PROSITE" id="PS51845"/>
    </source>
</evidence>
<dbReference type="GO" id="GO:0004114">
    <property type="term" value="F:3',5'-cyclic-nucleotide phosphodiesterase activity"/>
    <property type="evidence" value="ECO:0007669"/>
    <property type="project" value="InterPro"/>
</dbReference>
<evidence type="ECO:0000256" key="2">
    <source>
        <dbReference type="ARBA" id="ARBA00022801"/>
    </source>
</evidence>
<dbReference type="EMBL" id="GDHC01018031">
    <property type="protein sequence ID" value="JAQ00598.1"/>
    <property type="molecule type" value="Transcribed_RNA"/>
</dbReference>
<sequence length="336" mass="37150">MCHRRPLSTLLVFMVCRHRLLEILHLDREQFLTFAAVLEDEYHNNPYHSALHAADILQIVYAMSSCNISDSDASVHPLQTPPPPTPLCGGLPGTHIDLRTIAALAQTPEYIYTDSGPGDPTATLLSILPPLDLLTLFVGAAAHDVGHPGVNNQFLRSINHDVCAFYTNSYLETFHTLTVLFLLQRTSNFIDNLQPQCRSTFIESLAGIILSTDMMYHDRLVQDFSAFTAVLAQLPIDSRCSFVLGNRILVMKAVVHAADISNAARSLAYCKLWSRKLLQELASMQHLGNLLRHVSTCPDAKLLLLRHQSNGLADIVQINPQGVVPCNVVLLSCQNP</sequence>
<dbReference type="EMBL" id="GBHO01025678">
    <property type="protein sequence ID" value="JAG17926.1"/>
    <property type="molecule type" value="Transcribed_RNA"/>
</dbReference>
<protein>
    <submittedName>
        <fullName evidence="4">Putative 3',5'-cyclic phosphodiesterase pde-3</fullName>
    </submittedName>
</protein>
<reference evidence="4" key="1">
    <citation type="journal article" date="2014" name="PLoS ONE">
        <title>Transcriptome-Based Identification of ABC Transporters in the Western Tarnished Plant Bug Lygus hesperus.</title>
        <authorList>
            <person name="Hull J.J."/>
            <person name="Chaney K."/>
            <person name="Geib S.M."/>
            <person name="Fabrick J.A."/>
            <person name="Brent C.S."/>
            <person name="Walsh D."/>
            <person name="Lavine L.C."/>
        </authorList>
    </citation>
    <scope>NUCLEOTIDE SEQUENCE</scope>
</reference>
<evidence type="ECO:0000256" key="1">
    <source>
        <dbReference type="ARBA" id="ARBA00022723"/>
    </source>
</evidence>
<dbReference type="PROSITE" id="PS51845">
    <property type="entry name" value="PDEASE_I_2"/>
    <property type="match status" value="1"/>
</dbReference>
<dbReference type="Pfam" id="PF00233">
    <property type="entry name" value="PDEase_I"/>
    <property type="match status" value="1"/>
</dbReference>
<evidence type="ECO:0000313" key="4">
    <source>
        <dbReference type="EMBL" id="JAG17926.1"/>
    </source>
</evidence>
<organism evidence="4">
    <name type="scientific">Lygus hesperus</name>
    <name type="common">Western plant bug</name>
    <dbReference type="NCBI Taxonomy" id="30085"/>
    <lineage>
        <taxon>Eukaryota</taxon>
        <taxon>Metazoa</taxon>
        <taxon>Ecdysozoa</taxon>
        <taxon>Arthropoda</taxon>
        <taxon>Hexapoda</taxon>
        <taxon>Insecta</taxon>
        <taxon>Pterygota</taxon>
        <taxon>Neoptera</taxon>
        <taxon>Paraneoptera</taxon>
        <taxon>Hemiptera</taxon>
        <taxon>Heteroptera</taxon>
        <taxon>Panheteroptera</taxon>
        <taxon>Cimicomorpha</taxon>
        <taxon>Miridae</taxon>
        <taxon>Mirini</taxon>
        <taxon>Lygus</taxon>
    </lineage>
</organism>
<dbReference type="SUPFAM" id="SSF109604">
    <property type="entry name" value="HD-domain/PDEase-like"/>
    <property type="match status" value="1"/>
</dbReference>
<evidence type="ECO:0000313" key="5">
    <source>
        <dbReference type="EMBL" id="JAQ00598.1"/>
    </source>
</evidence>
<feature type="domain" description="PDEase" evidence="3">
    <location>
        <begin position="1"/>
        <end position="280"/>
    </location>
</feature>
<dbReference type="GO" id="GO:0046872">
    <property type="term" value="F:metal ion binding"/>
    <property type="evidence" value="ECO:0007669"/>
    <property type="project" value="UniProtKB-KW"/>
</dbReference>
<proteinExistence type="predicted"/>